<keyword evidence="4" id="KW-1185">Reference proteome</keyword>
<evidence type="ECO:0008006" key="5">
    <source>
        <dbReference type="Google" id="ProtNLM"/>
    </source>
</evidence>
<gene>
    <name evidence="3" type="ORF">ACHAWO_007641</name>
</gene>
<organism evidence="3 4">
    <name type="scientific">Cyclotella atomus</name>
    <dbReference type="NCBI Taxonomy" id="382360"/>
    <lineage>
        <taxon>Eukaryota</taxon>
        <taxon>Sar</taxon>
        <taxon>Stramenopiles</taxon>
        <taxon>Ochrophyta</taxon>
        <taxon>Bacillariophyta</taxon>
        <taxon>Coscinodiscophyceae</taxon>
        <taxon>Thalassiosirophycidae</taxon>
        <taxon>Stephanodiscales</taxon>
        <taxon>Stephanodiscaceae</taxon>
        <taxon>Cyclotella</taxon>
    </lineage>
</organism>
<dbReference type="SUPFAM" id="SSF54236">
    <property type="entry name" value="Ubiquitin-like"/>
    <property type="match status" value="1"/>
</dbReference>
<feature type="compositionally biased region" description="Basic and acidic residues" evidence="2">
    <location>
        <begin position="204"/>
        <end position="213"/>
    </location>
</feature>
<dbReference type="Proteomes" id="UP001530400">
    <property type="component" value="Unassembled WGS sequence"/>
</dbReference>
<dbReference type="EMBL" id="JALLPJ020000340">
    <property type="protein sequence ID" value="KAL3794867.1"/>
    <property type="molecule type" value="Genomic_DNA"/>
</dbReference>
<name>A0ABD3Q481_9STRA</name>
<feature type="region of interest" description="Disordered" evidence="2">
    <location>
        <begin position="197"/>
        <end position="226"/>
    </location>
</feature>
<protein>
    <recommendedName>
        <fullName evidence="5">UBX domain-containing protein</fullName>
    </recommendedName>
</protein>
<evidence type="ECO:0000256" key="2">
    <source>
        <dbReference type="SAM" id="MobiDB-lite"/>
    </source>
</evidence>
<comment type="caution">
    <text evidence="3">The sequence shown here is derived from an EMBL/GenBank/DDBJ whole genome shotgun (WGS) entry which is preliminary data.</text>
</comment>
<proteinExistence type="predicted"/>
<dbReference type="AlphaFoldDB" id="A0ABD3Q481"/>
<dbReference type="Gene3D" id="3.10.20.90">
    <property type="entry name" value="Phosphatidylinositol 3-kinase Catalytic Subunit, Chain A, domain 1"/>
    <property type="match status" value="1"/>
</dbReference>
<dbReference type="InterPro" id="IPR029071">
    <property type="entry name" value="Ubiquitin-like_domsf"/>
</dbReference>
<evidence type="ECO:0000313" key="4">
    <source>
        <dbReference type="Proteomes" id="UP001530400"/>
    </source>
</evidence>
<evidence type="ECO:0000313" key="3">
    <source>
        <dbReference type="EMBL" id="KAL3794867.1"/>
    </source>
</evidence>
<keyword evidence="1" id="KW-0175">Coiled coil</keyword>
<evidence type="ECO:0000256" key="1">
    <source>
        <dbReference type="SAM" id="Coils"/>
    </source>
</evidence>
<accession>A0ABD3Q481</accession>
<feature type="region of interest" description="Disordered" evidence="2">
    <location>
        <begin position="118"/>
        <end position="180"/>
    </location>
</feature>
<feature type="coiled-coil region" evidence="1">
    <location>
        <begin position="267"/>
        <end position="294"/>
    </location>
</feature>
<sequence length="486" mass="55439">MNKQDREVANDEVGSCDMNDAESCKPKEAPNVNSSVELAGESSAGESVASGFTEMHINSSRTPAVQLCCSMYAPLTVMAMLCCWAVRYFFRVKKQQQEWYESSNKELAKIRQRSFTSTNQTKMLKDPPGSILEGFKPISKYRPSGDVSERSKAFENKDQEYRGPSSSVNHDENILPSAEGNNISDVDIITKSASTDNLASVRARQQEIHDRRNTSAKQQRLQHQKHRQQQLVESLQHDVADKAYQRRKQIISQEQDSIMKLSGPNIVEREQTLLEELQEMERQALLQRQNHEYNESLQQDQERTRIKELKMNEFKRRRKAVREAKYRLFISGAQLSGILNDFELKTDAASKTDTMREDKSCIQVRLLLPTGQRIQGVFADAHCIGLLYDFALVVLDRESLLWSDESLQNEYDAITDADTLHESDFDCDTSSASFDYASIQSEWEEMFCSFSLVSTYPRKVHDDLSLTLLQSGFVQSTSLMVVIEAE</sequence>
<feature type="region of interest" description="Disordered" evidence="2">
    <location>
        <begin position="1"/>
        <end position="40"/>
    </location>
</feature>
<reference evidence="3 4" key="1">
    <citation type="submission" date="2024-10" db="EMBL/GenBank/DDBJ databases">
        <title>Updated reference genomes for cyclostephanoid diatoms.</title>
        <authorList>
            <person name="Roberts W.R."/>
            <person name="Alverson A.J."/>
        </authorList>
    </citation>
    <scope>NUCLEOTIDE SEQUENCE [LARGE SCALE GENOMIC DNA]</scope>
    <source>
        <strain evidence="3 4">AJA010-31</strain>
    </source>
</reference>
<feature type="compositionally biased region" description="Basic and acidic residues" evidence="2">
    <location>
        <begin position="147"/>
        <end position="161"/>
    </location>
</feature>